<dbReference type="Proteomes" id="UP000009138">
    <property type="component" value="Unassembled WGS sequence"/>
</dbReference>
<dbReference type="VEuPathDB" id="FungiDB:RO3G_12383"/>
<evidence type="ECO:0000313" key="2">
    <source>
        <dbReference type="Proteomes" id="UP000009138"/>
    </source>
</evidence>
<dbReference type="InParanoid" id="I1CGU2"/>
<dbReference type="RefSeq" id="XP_067523068.1">
    <property type="nucleotide sequence ID" value="XM_067666967.1"/>
</dbReference>
<name>I1CGU2_RHIO9</name>
<proteinExistence type="predicted"/>
<sequence length="70" mass="8190">MSFRRESQEEKETKQSEKPFVCMQSHPLFEIRRAVMTTRGTWHSLSKRTSLQLGMSCIPSLTSLFSIPWL</sequence>
<gene>
    <name evidence="1" type="ORF">RO3G_12383</name>
</gene>
<dbReference type="GeneID" id="93619348"/>
<evidence type="ECO:0000313" key="1">
    <source>
        <dbReference type="EMBL" id="EIE87672.1"/>
    </source>
</evidence>
<organism evidence="1 2">
    <name type="scientific">Rhizopus delemar (strain RA 99-880 / ATCC MYA-4621 / FGSC 9543 / NRRL 43880)</name>
    <name type="common">Mucormycosis agent</name>
    <name type="synonym">Rhizopus arrhizus var. delemar</name>
    <dbReference type="NCBI Taxonomy" id="246409"/>
    <lineage>
        <taxon>Eukaryota</taxon>
        <taxon>Fungi</taxon>
        <taxon>Fungi incertae sedis</taxon>
        <taxon>Mucoromycota</taxon>
        <taxon>Mucoromycotina</taxon>
        <taxon>Mucoromycetes</taxon>
        <taxon>Mucorales</taxon>
        <taxon>Mucorineae</taxon>
        <taxon>Rhizopodaceae</taxon>
        <taxon>Rhizopus</taxon>
    </lineage>
</organism>
<reference evidence="1 2" key="1">
    <citation type="journal article" date="2009" name="PLoS Genet.">
        <title>Genomic analysis of the basal lineage fungus Rhizopus oryzae reveals a whole-genome duplication.</title>
        <authorList>
            <person name="Ma L.-J."/>
            <person name="Ibrahim A.S."/>
            <person name="Skory C."/>
            <person name="Grabherr M.G."/>
            <person name="Burger G."/>
            <person name="Butler M."/>
            <person name="Elias M."/>
            <person name="Idnurm A."/>
            <person name="Lang B.F."/>
            <person name="Sone T."/>
            <person name="Abe A."/>
            <person name="Calvo S.E."/>
            <person name="Corrochano L.M."/>
            <person name="Engels R."/>
            <person name="Fu J."/>
            <person name="Hansberg W."/>
            <person name="Kim J.-M."/>
            <person name="Kodira C.D."/>
            <person name="Koehrsen M.J."/>
            <person name="Liu B."/>
            <person name="Miranda-Saavedra D."/>
            <person name="O'Leary S."/>
            <person name="Ortiz-Castellanos L."/>
            <person name="Poulter R."/>
            <person name="Rodriguez-Romero J."/>
            <person name="Ruiz-Herrera J."/>
            <person name="Shen Y.-Q."/>
            <person name="Zeng Q."/>
            <person name="Galagan J."/>
            <person name="Birren B.W."/>
            <person name="Cuomo C.A."/>
            <person name="Wickes B.L."/>
        </authorList>
    </citation>
    <scope>NUCLEOTIDE SEQUENCE [LARGE SCALE GENOMIC DNA]</scope>
    <source>
        <strain evidence="2">RA 99-880 / ATCC MYA-4621 / FGSC 9543 / NRRL 43880</strain>
    </source>
</reference>
<dbReference type="AlphaFoldDB" id="I1CGU2"/>
<accession>I1CGU2</accession>
<protein>
    <submittedName>
        <fullName evidence="1">Uncharacterized protein</fullName>
    </submittedName>
</protein>
<dbReference type="EMBL" id="CH476741">
    <property type="protein sequence ID" value="EIE87672.1"/>
    <property type="molecule type" value="Genomic_DNA"/>
</dbReference>
<keyword evidence="2" id="KW-1185">Reference proteome</keyword>